<name>A0A9P4RA43_9PLEO</name>
<feature type="domain" description="DNA2/NAM7 helicase-like C-terminal" evidence="7">
    <location>
        <begin position="153"/>
        <end position="268"/>
    </location>
</feature>
<evidence type="ECO:0000313" key="8">
    <source>
        <dbReference type="EMBL" id="KAF2739552.1"/>
    </source>
</evidence>
<dbReference type="PANTHER" id="PTHR43788">
    <property type="entry name" value="DNA2/NAM7 HELICASE FAMILY MEMBER"/>
    <property type="match status" value="1"/>
</dbReference>
<evidence type="ECO:0000313" key="9">
    <source>
        <dbReference type="Proteomes" id="UP000799444"/>
    </source>
</evidence>
<keyword evidence="3" id="KW-0378">Hydrolase</keyword>
<dbReference type="Proteomes" id="UP000799444">
    <property type="component" value="Unassembled WGS sequence"/>
</dbReference>
<accession>A0A9P4RA43</accession>
<dbReference type="OrthoDB" id="3793553at2759"/>
<dbReference type="InterPro" id="IPR041679">
    <property type="entry name" value="DNA2/NAM7-like_C"/>
</dbReference>
<keyword evidence="5" id="KW-0067">ATP-binding</keyword>
<reference evidence="8" key="1">
    <citation type="journal article" date="2020" name="Stud. Mycol.">
        <title>101 Dothideomycetes genomes: a test case for predicting lifestyles and emergence of pathogens.</title>
        <authorList>
            <person name="Haridas S."/>
            <person name="Albert R."/>
            <person name="Binder M."/>
            <person name="Bloem J."/>
            <person name="Labutti K."/>
            <person name="Salamov A."/>
            <person name="Andreopoulos B."/>
            <person name="Baker S."/>
            <person name="Barry K."/>
            <person name="Bills G."/>
            <person name="Bluhm B."/>
            <person name="Cannon C."/>
            <person name="Castanera R."/>
            <person name="Culley D."/>
            <person name="Daum C."/>
            <person name="Ezra D."/>
            <person name="Gonzalez J."/>
            <person name="Henrissat B."/>
            <person name="Kuo A."/>
            <person name="Liang C."/>
            <person name="Lipzen A."/>
            <person name="Lutzoni F."/>
            <person name="Magnuson J."/>
            <person name="Mondo S."/>
            <person name="Nolan M."/>
            <person name="Ohm R."/>
            <person name="Pangilinan J."/>
            <person name="Park H.-J."/>
            <person name="Ramirez L."/>
            <person name="Alfaro M."/>
            <person name="Sun H."/>
            <person name="Tritt A."/>
            <person name="Yoshinaga Y."/>
            <person name="Zwiers L.-H."/>
            <person name="Turgeon B."/>
            <person name="Goodwin S."/>
            <person name="Spatafora J."/>
            <person name="Crous P."/>
            <person name="Grigoriev I."/>
        </authorList>
    </citation>
    <scope>NUCLEOTIDE SEQUENCE</scope>
    <source>
        <strain evidence="8">CBS 125425</strain>
    </source>
</reference>
<dbReference type="Pfam" id="PF13086">
    <property type="entry name" value="AAA_11"/>
    <property type="match status" value="1"/>
</dbReference>
<sequence>MLRVIVERWAEEASRQPADTRLEPKLEMASDFKKVSENLEQNLYWDKEDRTRARQRLRSLEAHLSKIYLEDHVKFVFCTLSTSAHPTLVEGFAPSVALIDEAAHEGIAGIAVVLGAFCHSINQVLFGGDQQQGEPIFNARDSNLGHNFVSKNIFAHLATDPLHTHPMYMLTECYRMPQELIKWSSKHCYEGKVVSAGMTANLELPLRNTLWKYWNQLLRSAMLCEVAQLAIDVSGPDAKEKTPAGTTTRVNVAEALEIARTVKEMLMLDPPQDTAQKKFRRIRGADIWHYHGVHRPSVGDSEATLPDRV</sequence>
<evidence type="ECO:0000256" key="1">
    <source>
        <dbReference type="ARBA" id="ARBA00007913"/>
    </source>
</evidence>
<dbReference type="GO" id="GO:0005524">
    <property type="term" value="F:ATP binding"/>
    <property type="evidence" value="ECO:0007669"/>
    <property type="project" value="UniProtKB-KW"/>
</dbReference>
<dbReference type="GO" id="GO:0043139">
    <property type="term" value="F:5'-3' DNA helicase activity"/>
    <property type="evidence" value="ECO:0007669"/>
    <property type="project" value="TreeGrafter"/>
</dbReference>
<comment type="caution">
    <text evidence="8">The sequence shown here is derived from an EMBL/GenBank/DDBJ whole genome shotgun (WGS) entry which is preliminary data.</text>
</comment>
<dbReference type="InterPro" id="IPR050534">
    <property type="entry name" value="Coronavir_polyprotein_1ab"/>
</dbReference>
<feature type="domain" description="DNA2/NAM7 helicase helicase" evidence="6">
    <location>
        <begin position="26"/>
        <end position="134"/>
    </location>
</feature>
<dbReference type="Gene3D" id="3.40.50.300">
    <property type="entry name" value="P-loop containing nucleotide triphosphate hydrolases"/>
    <property type="match status" value="2"/>
</dbReference>
<comment type="similarity">
    <text evidence="1">Belongs to the DNA2/NAM7 helicase family.</text>
</comment>
<proteinExistence type="inferred from homology"/>
<dbReference type="Pfam" id="PF13087">
    <property type="entry name" value="AAA_12"/>
    <property type="match status" value="1"/>
</dbReference>
<dbReference type="InterPro" id="IPR027417">
    <property type="entry name" value="P-loop_NTPase"/>
</dbReference>
<dbReference type="InterPro" id="IPR041677">
    <property type="entry name" value="DNA2/NAM7_AAA_11"/>
</dbReference>
<evidence type="ECO:0000256" key="2">
    <source>
        <dbReference type="ARBA" id="ARBA00022741"/>
    </source>
</evidence>
<evidence type="ECO:0000259" key="7">
    <source>
        <dbReference type="Pfam" id="PF13087"/>
    </source>
</evidence>
<evidence type="ECO:0000256" key="3">
    <source>
        <dbReference type="ARBA" id="ARBA00022801"/>
    </source>
</evidence>
<evidence type="ECO:0000256" key="4">
    <source>
        <dbReference type="ARBA" id="ARBA00022806"/>
    </source>
</evidence>
<evidence type="ECO:0000256" key="5">
    <source>
        <dbReference type="ARBA" id="ARBA00022840"/>
    </source>
</evidence>
<evidence type="ECO:0000259" key="6">
    <source>
        <dbReference type="Pfam" id="PF13086"/>
    </source>
</evidence>
<dbReference type="AlphaFoldDB" id="A0A9P4RA43"/>
<gene>
    <name evidence="8" type="ORF">EJ04DRAFT_334947</name>
</gene>
<protein>
    <submittedName>
        <fullName evidence="8">Uncharacterized protein</fullName>
    </submittedName>
</protein>
<keyword evidence="9" id="KW-1185">Reference proteome</keyword>
<dbReference type="SUPFAM" id="SSF52540">
    <property type="entry name" value="P-loop containing nucleoside triphosphate hydrolases"/>
    <property type="match status" value="1"/>
</dbReference>
<keyword evidence="2" id="KW-0547">Nucleotide-binding</keyword>
<dbReference type="EMBL" id="ML996104">
    <property type="protein sequence ID" value="KAF2739552.1"/>
    <property type="molecule type" value="Genomic_DNA"/>
</dbReference>
<dbReference type="GO" id="GO:0016787">
    <property type="term" value="F:hydrolase activity"/>
    <property type="evidence" value="ECO:0007669"/>
    <property type="project" value="UniProtKB-KW"/>
</dbReference>
<organism evidence="8 9">
    <name type="scientific">Polyplosphaeria fusca</name>
    <dbReference type="NCBI Taxonomy" id="682080"/>
    <lineage>
        <taxon>Eukaryota</taxon>
        <taxon>Fungi</taxon>
        <taxon>Dikarya</taxon>
        <taxon>Ascomycota</taxon>
        <taxon>Pezizomycotina</taxon>
        <taxon>Dothideomycetes</taxon>
        <taxon>Pleosporomycetidae</taxon>
        <taxon>Pleosporales</taxon>
        <taxon>Tetraplosphaeriaceae</taxon>
        <taxon>Polyplosphaeria</taxon>
    </lineage>
</organism>
<dbReference type="PANTHER" id="PTHR43788:SF8">
    <property type="entry name" value="DNA-BINDING PROTEIN SMUBP-2"/>
    <property type="match status" value="1"/>
</dbReference>
<keyword evidence="4" id="KW-0347">Helicase</keyword>